<protein>
    <submittedName>
        <fullName evidence="1">Uncharacterized protein</fullName>
    </submittedName>
</protein>
<accession>A0A6J5XUE6</accession>
<proteinExistence type="predicted"/>
<sequence length="68" mass="8074">MSTMLSPSDLTYASSEIRVWSMMEFDWTVGMRRSGRRRGFELCSWEKIAFEDLKSHMNQGVRIERHES</sequence>
<keyword evidence="2" id="KW-1185">Reference proteome</keyword>
<dbReference type="AlphaFoldDB" id="A0A6J5XUE6"/>
<dbReference type="Proteomes" id="UP000507245">
    <property type="component" value="Unassembled WGS sequence"/>
</dbReference>
<name>A0A6J5XUE6_PRUAR</name>
<evidence type="ECO:0000313" key="1">
    <source>
        <dbReference type="EMBL" id="CAB4316751.1"/>
    </source>
</evidence>
<gene>
    <name evidence="1" type="ORF">ORAREDHAP_LOCUS42974</name>
</gene>
<evidence type="ECO:0000313" key="2">
    <source>
        <dbReference type="Proteomes" id="UP000507245"/>
    </source>
</evidence>
<organism evidence="1 2">
    <name type="scientific">Prunus armeniaca</name>
    <name type="common">Apricot</name>
    <name type="synonym">Armeniaca vulgaris</name>
    <dbReference type="NCBI Taxonomy" id="36596"/>
    <lineage>
        <taxon>Eukaryota</taxon>
        <taxon>Viridiplantae</taxon>
        <taxon>Streptophyta</taxon>
        <taxon>Embryophyta</taxon>
        <taxon>Tracheophyta</taxon>
        <taxon>Spermatophyta</taxon>
        <taxon>Magnoliopsida</taxon>
        <taxon>eudicotyledons</taxon>
        <taxon>Gunneridae</taxon>
        <taxon>Pentapetalae</taxon>
        <taxon>rosids</taxon>
        <taxon>fabids</taxon>
        <taxon>Rosales</taxon>
        <taxon>Rosaceae</taxon>
        <taxon>Amygdaloideae</taxon>
        <taxon>Amygdaleae</taxon>
        <taxon>Prunus</taxon>
    </lineage>
</organism>
<dbReference type="EMBL" id="CAEKKB010000007">
    <property type="protein sequence ID" value="CAB4316751.1"/>
    <property type="molecule type" value="Genomic_DNA"/>
</dbReference>
<reference evidence="2" key="1">
    <citation type="journal article" date="2020" name="Genome Biol.">
        <title>Gamete binning: chromosome-level and haplotype-resolved genome assembly enabled by high-throughput single-cell sequencing of gamete genomes.</title>
        <authorList>
            <person name="Campoy J.A."/>
            <person name="Sun H."/>
            <person name="Goel M."/>
            <person name="Jiao W.-B."/>
            <person name="Folz-Donahue K."/>
            <person name="Wang N."/>
            <person name="Rubio M."/>
            <person name="Liu C."/>
            <person name="Kukat C."/>
            <person name="Ruiz D."/>
            <person name="Huettel B."/>
            <person name="Schneeberger K."/>
        </authorList>
    </citation>
    <scope>NUCLEOTIDE SEQUENCE [LARGE SCALE GENOMIC DNA]</scope>
    <source>
        <strain evidence="2">cv. Rojo Pasion</strain>
    </source>
</reference>